<feature type="region of interest" description="Disordered" evidence="1">
    <location>
        <begin position="175"/>
        <end position="195"/>
    </location>
</feature>
<evidence type="ECO:0000313" key="2">
    <source>
        <dbReference type="EMBL" id="KMP04514.1"/>
    </source>
</evidence>
<name>A0A0J6YBU8_COCIT</name>
<organism evidence="2 3">
    <name type="scientific">Coccidioides immitis RMSCC 2394</name>
    <dbReference type="NCBI Taxonomy" id="404692"/>
    <lineage>
        <taxon>Eukaryota</taxon>
        <taxon>Fungi</taxon>
        <taxon>Dikarya</taxon>
        <taxon>Ascomycota</taxon>
        <taxon>Pezizomycotina</taxon>
        <taxon>Eurotiomycetes</taxon>
        <taxon>Eurotiomycetidae</taxon>
        <taxon>Onygenales</taxon>
        <taxon>Onygenaceae</taxon>
        <taxon>Coccidioides</taxon>
    </lineage>
</organism>
<accession>A0A0J6YBU8</accession>
<feature type="region of interest" description="Disordered" evidence="1">
    <location>
        <begin position="18"/>
        <end position="71"/>
    </location>
</feature>
<gene>
    <name evidence="2" type="ORF">CIRG_04195</name>
</gene>
<feature type="compositionally biased region" description="Polar residues" evidence="1">
    <location>
        <begin position="175"/>
        <end position="187"/>
    </location>
</feature>
<reference evidence="3" key="1">
    <citation type="journal article" date="2010" name="Genome Res.">
        <title>Population genomic sequencing of Coccidioides fungi reveals recent hybridization and transposon control.</title>
        <authorList>
            <person name="Neafsey D.E."/>
            <person name="Barker B.M."/>
            <person name="Sharpton T.J."/>
            <person name="Stajich J.E."/>
            <person name="Park D.J."/>
            <person name="Whiston E."/>
            <person name="Hung C.-Y."/>
            <person name="McMahan C."/>
            <person name="White J."/>
            <person name="Sykes S."/>
            <person name="Heiman D."/>
            <person name="Young S."/>
            <person name="Zeng Q."/>
            <person name="Abouelleil A."/>
            <person name="Aftuck L."/>
            <person name="Bessette D."/>
            <person name="Brown A."/>
            <person name="FitzGerald M."/>
            <person name="Lui A."/>
            <person name="Macdonald J.P."/>
            <person name="Priest M."/>
            <person name="Orbach M.J."/>
            <person name="Galgiani J.N."/>
            <person name="Kirkland T.N."/>
            <person name="Cole G.T."/>
            <person name="Birren B.W."/>
            <person name="Henn M.R."/>
            <person name="Taylor J.W."/>
            <person name="Rounsley S.D."/>
        </authorList>
    </citation>
    <scope>NUCLEOTIDE SEQUENCE [LARGE SCALE GENOMIC DNA]</scope>
    <source>
        <strain evidence="3">RMSCC 2394</strain>
    </source>
</reference>
<evidence type="ECO:0000313" key="3">
    <source>
        <dbReference type="Proteomes" id="UP000054565"/>
    </source>
</evidence>
<protein>
    <submittedName>
        <fullName evidence="2">Uncharacterized protein</fullName>
    </submittedName>
</protein>
<evidence type="ECO:0000256" key="1">
    <source>
        <dbReference type="SAM" id="MobiDB-lite"/>
    </source>
</evidence>
<proteinExistence type="predicted"/>
<dbReference type="AlphaFoldDB" id="A0A0J6YBU8"/>
<sequence length="195" mass="21106">MCLSLREMPSAAPLSKIGKARDFNIPPTPTGLPRAPDSAGTQLGCRSRRCDRWDGRQPGADTPGRAKHATPNAGDIWTSVCPIRLPKLGPWLHSRFRQSGTCLNYYLPSGNFDTHPVPNFAIRAKSFEPTSVLHASSVFHLRSSSYSRAPPLPLRPYVLHFRLTAFPSPTIDVHASQNTRSSANSGSVMAGGCGS</sequence>
<dbReference type="EMBL" id="DS028095">
    <property type="protein sequence ID" value="KMP04514.1"/>
    <property type="molecule type" value="Genomic_DNA"/>
</dbReference>
<dbReference type="Proteomes" id="UP000054565">
    <property type="component" value="Unassembled WGS sequence"/>
</dbReference>